<feature type="compositionally biased region" description="Polar residues" evidence="1">
    <location>
        <begin position="35"/>
        <end position="48"/>
    </location>
</feature>
<evidence type="ECO:0000313" key="2">
    <source>
        <dbReference type="EMBL" id="CAG8661875.1"/>
    </source>
</evidence>
<protein>
    <submittedName>
        <fullName evidence="2">854_t:CDS:1</fullName>
    </submittedName>
</protein>
<evidence type="ECO:0000256" key="1">
    <source>
        <dbReference type="SAM" id="MobiDB-lite"/>
    </source>
</evidence>
<organism evidence="2 3">
    <name type="scientific">Paraglomus occultum</name>
    <dbReference type="NCBI Taxonomy" id="144539"/>
    <lineage>
        <taxon>Eukaryota</taxon>
        <taxon>Fungi</taxon>
        <taxon>Fungi incertae sedis</taxon>
        <taxon>Mucoromycota</taxon>
        <taxon>Glomeromycotina</taxon>
        <taxon>Glomeromycetes</taxon>
        <taxon>Paraglomerales</taxon>
        <taxon>Paraglomeraceae</taxon>
        <taxon>Paraglomus</taxon>
    </lineage>
</organism>
<dbReference type="EMBL" id="CAJVPJ010005486">
    <property type="protein sequence ID" value="CAG8661875.1"/>
    <property type="molecule type" value="Genomic_DNA"/>
</dbReference>
<keyword evidence="3" id="KW-1185">Reference proteome</keyword>
<reference evidence="2" key="1">
    <citation type="submission" date="2021-06" db="EMBL/GenBank/DDBJ databases">
        <authorList>
            <person name="Kallberg Y."/>
            <person name="Tangrot J."/>
            <person name="Rosling A."/>
        </authorList>
    </citation>
    <scope>NUCLEOTIDE SEQUENCE</scope>
    <source>
        <strain evidence="2">IA702</strain>
    </source>
</reference>
<dbReference type="Proteomes" id="UP000789572">
    <property type="component" value="Unassembled WGS sequence"/>
</dbReference>
<feature type="compositionally biased region" description="Basic residues" evidence="1">
    <location>
        <begin position="10"/>
        <end position="22"/>
    </location>
</feature>
<sequence>PTAATFRQSGKTHLRRSPFFKRRLAEMEIPPLTGHPSTGDQRTALSKA</sequence>
<accession>A0A9N9E6N7</accession>
<evidence type="ECO:0000313" key="3">
    <source>
        <dbReference type="Proteomes" id="UP000789572"/>
    </source>
</evidence>
<dbReference type="AlphaFoldDB" id="A0A9N9E6N7"/>
<comment type="caution">
    <text evidence="2">The sequence shown here is derived from an EMBL/GenBank/DDBJ whole genome shotgun (WGS) entry which is preliminary data.</text>
</comment>
<feature type="region of interest" description="Disordered" evidence="1">
    <location>
        <begin position="1"/>
        <end position="48"/>
    </location>
</feature>
<name>A0A9N9E6N7_9GLOM</name>
<feature type="non-terminal residue" evidence="2">
    <location>
        <position position="48"/>
    </location>
</feature>
<proteinExistence type="predicted"/>
<gene>
    <name evidence="2" type="ORF">POCULU_LOCUS10503</name>
</gene>
<feature type="non-terminal residue" evidence="2">
    <location>
        <position position="1"/>
    </location>
</feature>